<dbReference type="EMBL" id="CATQJL010000001">
    <property type="protein sequence ID" value="CAJ0592080.1"/>
    <property type="molecule type" value="Genomic_DNA"/>
</dbReference>
<gene>
    <name evidence="2" type="ORF">CYNAS_LOCUS4063</name>
</gene>
<feature type="transmembrane region" description="Helical" evidence="1">
    <location>
        <begin position="55"/>
        <end position="74"/>
    </location>
</feature>
<dbReference type="AlphaFoldDB" id="A0AA36DSB8"/>
<evidence type="ECO:0000313" key="3">
    <source>
        <dbReference type="Proteomes" id="UP001176961"/>
    </source>
</evidence>
<protein>
    <submittedName>
        <fullName evidence="2">Uncharacterized protein</fullName>
    </submittedName>
</protein>
<keyword evidence="1" id="KW-0472">Membrane</keyword>
<sequence>MAMISVSLGVGCGHVKGKYQLQPTHPILCLPIAIHQRCRGSNTYEKDVANNANKITVIAMLLHLVLFFLFPPLYSTQCCCCRITSTSAPVYPVPVPVPVPVYPPMGGGMMGGGMMGSGFGLGGFPDYGPLLYGTGSPWAAGGGLIGNGLAFLFG</sequence>
<name>A0AA36DSB8_CYLNA</name>
<keyword evidence="1" id="KW-1133">Transmembrane helix</keyword>
<dbReference type="Proteomes" id="UP001176961">
    <property type="component" value="Unassembled WGS sequence"/>
</dbReference>
<accession>A0AA36DSB8</accession>
<evidence type="ECO:0000313" key="2">
    <source>
        <dbReference type="EMBL" id="CAJ0592080.1"/>
    </source>
</evidence>
<reference evidence="2" key="1">
    <citation type="submission" date="2023-07" db="EMBL/GenBank/DDBJ databases">
        <authorList>
            <consortium name="CYATHOMIX"/>
        </authorList>
    </citation>
    <scope>NUCLEOTIDE SEQUENCE</scope>
    <source>
        <strain evidence="2">N/A</strain>
    </source>
</reference>
<evidence type="ECO:0000256" key="1">
    <source>
        <dbReference type="SAM" id="Phobius"/>
    </source>
</evidence>
<proteinExistence type="predicted"/>
<organism evidence="2 3">
    <name type="scientific">Cylicocyclus nassatus</name>
    <name type="common">Nematode worm</name>
    <dbReference type="NCBI Taxonomy" id="53992"/>
    <lineage>
        <taxon>Eukaryota</taxon>
        <taxon>Metazoa</taxon>
        <taxon>Ecdysozoa</taxon>
        <taxon>Nematoda</taxon>
        <taxon>Chromadorea</taxon>
        <taxon>Rhabditida</taxon>
        <taxon>Rhabditina</taxon>
        <taxon>Rhabditomorpha</taxon>
        <taxon>Strongyloidea</taxon>
        <taxon>Strongylidae</taxon>
        <taxon>Cylicocyclus</taxon>
    </lineage>
</organism>
<comment type="caution">
    <text evidence="2">The sequence shown here is derived from an EMBL/GenBank/DDBJ whole genome shotgun (WGS) entry which is preliminary data.</text>
</comment>
<keyword evidence="1" id="KW-0812">Transmembrane</keyword>
<keyword evidence="3" id="KW-1185">Reference proteome</keyword>